<feature type="region of interest" description="Disordered" evidence="1">
    <location>
        <begin position="85"/>
        <end position="135"/>
    </location>
</feature>
<protein>
    <submittedName>
        <fullName evidence="3">Uncharacterized protein</fullName>
    </submittedName>
</protein>
<dbReference type="GeneID" id="58722071"/>
<sequence length="135" mass="15426">MNRVISWIQNILLRQILVVFLVAATFFIGQSFTYGTAMIAQANTVQTPEGTYYKGTPDNEGIRNDNQVRNAQNRLKNTADNVREKLNLDEETPRATKDFGKSVQRKIGKNVSRNTQNEGGYYQQPERVREARSRS</sequence>
<comment type="caution">
    <text evidence="3">The sequence shown here is derived from an EMBL/GenBank/DDBJ whole genome shotgun (WGS) entry which is preliminary data.</text>
</comment>
<feature type="transmembrane region" description="Helical" evidence="2">
    <location>
        <begin position="12"/>
        <end position="32"/>
    </location>
</feature>
<accession>A0ABR6SD29</accession>
<reference evidence="3 4" key="1">
    <citation type="submission" date="2019-11" db="EMBL/GenBank/DDBJ databases">
        <title>Comparison of genomes from free-living endosymbiotic cyanobacteria isolated from Azolla.</title>
        <authorList>
            <person name="Thiel T."/>
            <person name="Pratte B."/>
        </authorList>
    </citation>
    <scope>NUCLEOTIDE SEQUENCE [LARGE SCALE GENOMIC DNA]</scope>
    <source>
        <strain evidence="3 4">N2B</strain>
    </source>
</reference>
<evidence type="ECO:0000256" key="1">
    <source>
        <dbReference type="SAM" id="MobiDB-lite"/>
    </source>
</evidence>
<feature type="compositionally biased region" description="Basic and acidic residues" evidence="1">
    <location>
        <begin position="126"/>
        <end position="135"/>
    </location>
</feature>
<feature type="region of interest" description="Disordered" evidence="1">
    <location>
        <begin position="48"/>
        <end position="67"/>
    </location>
</feature>
<feature type="compositionally biased region" description="Basic and acidic residues" evidence="1">
    <location>
        <begin position="85"/>
        <end position="100"/>
    </location>
</feature>
<dbReference type="Proteomes" id="UP000570851">
    <property type="component" value="Unassembled WGS sequence"/>
</dbReference>
<keyword evidence="4" id="KW-1185">Reference proteome</keyword>
<keyword evidence="2" id="KW-0812">Transmembrane</keyword>
<gene>
    <name evidence="3" type="ORF">GNE12_20565</name>
</gene>
<dbReference type="RefSeq" id="WP_011321168.1">
    <property type="nucleotide sequence ID" value="NZ_JACKZP010000100.1"/>
</dbReference>
<keyword evidence="2" id="KW-0472">Membrane</keyword>
<evidence type="ECO:0000313" key="3">
    <source>
        <dbReference type="EMBL" id="MBC1304312.1"/>
    </source>
</evidence>
<evidence type="ECO:0000256" key="2">
    <source>
        <dbReference type="SAM" id="Phobius"/>
    </source>
</evidence>
<name>A0ABR6SD29_ANAVA</name>
<dbReference type="EMBL" id="JACKZP010000100">
    <property type="protein sequence ID" value="MBC1304312.1"/>
    <property type="molecule type" value="Genomic_DNA"/>
</dbReference>
<evidence type="ECO:0000313" key="4">
    <source>
        <dbReference type="Proteomes" id="UP000570851"/>
    </source>
</evidence>
<organism evidence="3 4">
    <name type="scientific">Trichormus variabilis N2B</name>
    <dbReference type="NCBI Taxonomy" id="2681315"/>
    <lineage>
        <taxon>Bacteria</taxon>
        <taxon>Bacillati</taxon>
        <taxon>Cyanobacteriota</taxon>
        <taxon>Cyanophyceae</taxon>
        <taxon>Nostocales</taxon>
        <taxon>Nostocaceae</taxon>
        <taxon>Trichormus</taxon>
    </lineage>
</organism>
<keyword evidence="2" id="KW-1133">Transmembrane helix</keyword>
<proteinExistence type="predicted"/>